<dbReference type="GO" id="GO:0004022">
    <property type="term" value="F:alcohol dehydrogenase (NAD+) activity"/>
    <property type="evidence" value="ECO:0007669"/>
    <property type="project" value="TreeGrafter"/>
</dbReference>
<keyword evidence="8" id="KW-1185">Reference proteome</keyword>
<organism evidence="7 8">
    <name type="scientific">Amnimonas aquatica</name>
    <dbReference type="NCBI Taxonomy" id="2094561"/>
    <lineage>
        <taxon>Bacteria</taxon>
        <taxon>Pseudomonadati</taxon>
        <taxon>Pseudomonadota</taxon>
        <taxon>Gammaproteobacteria</taxon>
        <taxon>Moraxellales</taxon>
        <taxon>Moraxellaceae</taxon>
        <taxon>Amnimonas</taxon>
    </lineage>
</organism>
<comment type="similarity">
    <text evidence="2">Belongs to the iron-containing alcohol dehydrogenase family.</text>
</comment>
<dbReference type="FunFam" id="3.40.50.1970:FF:000003">
    <property type="entry name" value="Alcohol dehydrogenase, iron-containing"/>
    <property type="match status" value="1"/>
</dbReference>
<dbReference type="AlphaFoldDB" id="A0A2P6AQY1"/>
<gene>
    <name evidence="7" type="ORF">C5O18_08700</name>
</gene>
<keyword evidence="3" id="KW-0560">Oxidoreductase</keyword>
<dbReference type="Gene3D" id="1.20.1090.10">
    <property type="entry name" value="Dehydroquinate synthase-like - alpha domain"/>
    <property type="match status" value="1"/>
</dbReference>
<dbReference type="Gene3D" id="3.40.50.1970">
    <property type="match status" value="1"/>
</dbReference>
<dbReference type="PROSITE" id="PS00060">
    <property type="entry name" value="ADH_IRON_2"/>
    <property type="match status" value="1"/>
</dbReference>
<sequence>MSALANRLKSLPQLAVIKALGKVLTLPRPMVLFGEHAAIRLCDSIADQGFRRVLVISDEVLAGLGTLDPLVAALEARDVVVSLYTGVRPDPTFEVVEDGLAACRRARADALLVIGGGSAIDAGKVIALAASTGKSPQALVGVLKGRQPALPLFVVPSTSGTGSEASVAAVISDSVSHVKSLVVDPALVPLAAALDPLITRGMPASVTAETGIDALTHALEGWMSTFANAQTDGYNRAAVRLILENLETACREPGNLKARDAMALGSHYAGLCLSTTAIGYVHAIAHQLGARYGVPHGRANALVLPHVLAFNKPSCEKRLALLARDIGLAPAGSRDAEAAETLCRRVDTLLANLPLKRSGAQVQRADYDRITEDALTEAHGMYPLPRYMDERDVHRVLDAIRAVA</sequence>
<evidence type="ECO:0000313" key="7">
    <source>
        <dbReference type="EMBL" id="PQA33108.1"/>
    </source>
</evidence>
<evidence type="ECO:0000256" key="1">
    <source>
        <dbReference type="ARBA" id="ARBA00001962"/>
    </source>
</evidence>
<dbReference type="Pfam" id="PF25137">
    <property type="entry name" value="ADH_Fe_C"/>
    <property type="match status" value="1"/>
</dbReference>
<dbReference type="Proteomes" id="UP000243900">
    <property type="component" value="Unassembled WGS sequence"/>
</dbReference>
<evidence type="ECO:0000256" key="3">
    <source>
        <dbReference type="ARBA" id="ARBA00023002"/>
    </source>
</evidence>
<protein>
    <submittedName>
        <fullName evidence="7">Alcohol dehydrogenase</fullName>
    </submittedName>
</protein>
<dbReference type="InterPro" id="IPR018211">
    <property type="entry name" value="ADH_Fe_CS"/>
</dbReference>
<evidence type="ECO:0000259" key="6">
    <source>
        <dbReference type="Pfam" id="PF25137"/>
    </source>
</evidence>
<dbReference type="CDD" id="cd08189">
    <property type="entry name" value="Fe-ADH-like"/>
    <property type="match status" value="1"/>
</dbReference>
<dbReference type="FunFam" id="1.20.1090.10:FF:000001">
    <property type="entry name" value="Aldehyde-alcohol dehydrogenase"/>
    <property type="match status" value="1"/>
</dbReference>
<dbReference type="Pfam" id="PF00465">
    <property type="entry name" value="Fe-ADH"/>
    <property type="match status" value="1"/>
</dbReference>
<feature type="domain" description="Alcohol dehydrogenase iron-type/glycerol dehydrogenase GldA" evidence="5">
    <location>
        <begin position="30"/>
        <end position="196"/>
    </location>
</feature>
<evidence type="ECO:0000313" key="8">
    <source>
        <dbReference type="Proteomes" id="UP000243900"/>
    </source>
</evidence>
<name>A0A2P6AQY1_9GAMM</name>
<dbReference type="InterPro" id="IPR039697">
    <property type="entry name" value="Alcohol_dehydrogenase_Fe"/>
</dbReference>
<reference evidence="8" key="1">
    <citation type="submission" date="2018-02" db="EMBL/GenBank/DDBJ databases">
        <title>Genome sequencing of Solimonas sp. HR-BB.</title>
        <authorList>
            <person name="Lee Y."/>
            <person name="Jeon C.O."/>
        </authorList>
    </citation>
    <scope>NUCLEOTIDE SEQUENCE [LARGE SCALE GENOMIC DNA]</scope>
    <source>
        <strain evidence="8">HR-E</strain>
    </source>
</reference>
<evidence type="ECO:0000259" key="5">
    <source>
        <dbReference type="Pfam" id="PF00465"/>
    </source>
</evidence>
<keyword evidence="4" id="KW-0520">NAD</keyword>
<dbReference type="InterPro" id="IPR001670">
    <property type="entry name" value="ADH_Fe/GldA"/>
</dbReference>
<dbReference type="PANTHER" id="PTHR11496:SF102">
    <property type="entry name" value="ALCOHOL DEHYDROGENASE 4"/>
    <property type="match status" value="1"/>
</dbReference>
<feature type="domain" description="Fe-containing alcohol dehydrogenase-like C-terminal" evidence="6">
    <location>
        <begin position="207"/>
        <end position="399"/>
    </location>
</feature>
<evidence type="ECO:0000256" key="2">
    <source>
        <dbReference type="ARBA" id="ARBA00007358"/>
    </source>
</evidence>
<dbReference type="PANTHER" id="PTHR11496">
    <property type="entry name" value="ALCOHOL DEHYDROGENASE"/>
    <property type="match status" value="1"/>
</dbReference>
<dbReference type="InterPro" id="IPR056798">
    <property type="entry name" value="ADH_Fe_C"/>
</dbReference>
<dbReference type="SUPFAM" id="SSF56796">
    <property type="entry name" value="Dehydroquinate synthase-like"/>
    <property type="match status" value="1"/>
</dbReference>
<dbReference type="EMBL" id="PTQZ01000253">
    <property type="protein sequence ID" value="PQA33108.1"/>
    <property type="molecule type" value="Genomic_DNA"/>
</dbReference>
<proteinExistence type="inferred from homology"/>
<accession>A0A2P6AQY1</accession>
<comment type="cofactor">
    <cofactor evidence="1">
        <name>Fe cation</name>
        <dbReference type="ChEBI" id="CHEBI:24875"/>
    </cofactor>
</comment>
<dbReference type="GO" id="GO:0046872">
    <property type="term" value="F:metal ion binding"/>
    <property type="evidence" value="ECO:0007669"/>
    <property type="project" value="InterPro"/>
</dbReference>
<dbReference type="OrthoDB" id="9815791at2"/>
<comment type="caution">
    <text evidence="7">The sequence shown here is derived from an EMBL/GenBank/DDBJ whole genome shotgun (WGS) entry which is preliminary data.</text>
</comment>
<evidence type="ECO:0000256" key="4">
    <source>
        <dbReference type="ARBA" id="ARBA00023027"/>
    </source>
</evidence>